<keyword evidence="9" id="KW-0170">Cobalt</keyword>
<dbReference type="Pfam" id="PF12637">
    <property type="entry name" value="TSCPD"/>
    <property type="match status" value="1"/>
</dbReference>
<comment type="caution">
    <text evidence="16">The sequence shown here is derived from an EMBL/GenBank/DDBJ whole genome shotgun (WGS) entry which is preliminary data.</text>
</comment>
<dbReference type="EMBL" id="LAZR01032406">
    <property type="protein sequence ID" value="KKL50984.1"/>
    <property type="molecule type" value="Genomic_DNA"/>
</dbReference>
<keyword evidence="5" id="KW-0846">Cobalamin</keyword>
<gene>
    <name evidence="16" type="ORF">LCGC14_2300030</name>
</gene>
<dbReference type="SUPFAM" id="SSF51998">
    <property type="entry name" value="PFL-like glycyl radical enzymes"/>
    <property type="match status" value="1"/>
</dbReference>
<evidence type="ECO:0000256" key="4">
    <source>
        <dbReference type="ARBA" id="ARBA00014409"/>
    </source>
</evidence>
<keyword evidence="8" id="KW-0560">Oxidoreductase</keyword>
<evidence type="ECO:0000256" key="3">
    <source>
        <dbReference type="ARBA" id="ARBA00012274"/>
    </source>
</evidence>
<feature type="domain" description="TSCPD" evidence="15">
    <location>
        <begin position="410"/>
        <end position="521"/>
    </location>
</feature>
<dbReference type="GO" id="GO:0031419">
    <property type="term" value="F:cobalamin binding"/>
    <property type="evidence" value="ECO:0007669"/>
    <property type="project" value="UniProtKB-KW"/>
</dbReference>
<protein>
    <recommendedName>
        <fullName evidence="4">Vitamin B12-dependent ribonucleotide reductase</fullName>
        <ecNumber evidence="3">1.17.4.1</ecNumber>
    </recommendedName>
    <alternativeName>
        <fullName evidence="11">Ribonucleoside-diphosphate reductase NrdJ</fullName>
    </alternativeName>
</protein>
<comment type="similarity">
    <text evidence="2">Belongs to the ribonucleoside diphosphate reductase class-2 family.</text>
</comment>
<dbReference type="GO" id="GO:0000166">
    <property type="term" value="F:nucleotide binding"/>
    <property type="evidence" value="ECO:0007669"/>
    <property type="project" value="UniProtKB-KW"/>
</dbReference>
<dbReference type="AlphaFoldDB" id="A0A0F9CP79"/>
<evidence type="ECO:0000256" key="5">
    <source>
        <dbReference type="ARBA" id="ARBA00022628"/>
    </source>
</evidence>
<dbReference type="InterPro" id="IPR000788">
    <property type="entry name" value="RNR_lg_C"/>
</dbReference>
<evidence type="ECO:0000256" key="6">
    <source>
        <dbReference type="ARBA" id="ARBA00022634"/>
    </source>
</evidence>
<evidence type="ECO:0000256" key="12">
    <source>
        <dbReference type="ARBA" id="ARBA00047754"/>
    </source>
</evidence>
<evidence type="ECO:0000313" key="16">
    <source>
        <dbReference type="EMBL" id="KKL50984.1"/>
    </source>
</evidence>
<evidence type="ECO:0000259" key="14">
    <source>
        <dbReference type="Pfam" id="PF02867"/>
    </source>
</evidence>
<comment type="cofactor">
    <cofactor evidence="1">
        <name>adenosylcob(III)alamin</name>
        <dbReference type="ChEBI" id="CHEBI:18408"/>
    </cofactor>
</comment>
<dbReference type="PANTHER" id="PTHR43371:SF1">
    <property type="entry name" value="RIBONUCLEOSIDE-DIPHOSPHATE REDUCTASE"/>
    <property type="match status" value="1"/>
</dbReference>
<evidence type="ECO:0000259" key="15">
    <source>
        <dbReference type="Pfam" id="PF12637"/>
    </source>
</evidence>
<proteinExistence type="inferred from homology"/>
<organism evidence="16">
    <name type="scientific">marine sediment metagenome</name>
    <dbReference type="NCBI Taxonomy" id="412755"/>
    <lineage>
        <taxon>unclassified sequences</taxon>
        <taxon>metagenomes</taxon>
        <taxon>ecological metagenomes</taxon>
    </lineage>
</organism>
<evidence type="ECO:0000256" key="13">
    <source>
        <dbReference type="SAM" id="MobiDB-lite"/>
    </source>
</evidence>
<evidence type="ECO:0000256" key="8">
    <source>
        <dbReference type="ARBA" id="ARBA00023002"/>
    </source>
</evidence>
<accession>A0A0F9CP79</accession>
<name>A0A0F9CP79_9ZZZZ</name>
<keyword evidence="6" id="KW-0237">DNA synthesis</keyword>
<reference evidence="16" key="1">
    <citation type="journal article" date="2015" name="Nature">
        <title>Complex archaea that bridge the gap between prokaryotes and eukaryotes.</title>
        <authorList>
            <person name="Spang A."/>
            <person name="Saw J.H."/>
            <person name="Jorgensen S.L."/>
            <person name="Zaremba-Niedzwiedzka K."/>
            <person name="Martijn J."/>
            <person name="Lind A.E."/>
            <person name="van Eijk R."/>
            <person name="Schleper C."/>
            <person name="Guy L."/>
            <person name="Ettema T.J."/>
        </authorList>
    </citation>
    <scope>NUCLEOTIDE SEQUENCE</scope>
</reference>
<evidence type="ECO:0000256" key="2">
    <source>
        <dbReference type="ARBA" id="ARBA00007405"/>
    </source>
</evidence>
<evidence type="ECO:0000256" key="1">
    <source>
        <dbReference type="ARBA" id="ARBA00001922"/>
    </source>
</evidence>
<comment type="catalytic activity">
    <reaction evidence="12">
        <text>a 2'-deoxyribonucleoside 5'-diphosphate + [thioredoxin]-disulfide + H2O = a ribonucleoside 5'-diphosphate + [thioredoxin]-dithiol</text>
        <dbReference type="Rhea" id="RHEA:23252"/>
        <dbReference type="Rhea" id="RHEA-COMP:10698"/>
        <dbReference type="Rhea" id="RHEA-COMP:10700"/>
        <dbReference type="ChEBI" id="CHEBI:15377"/>
        <dbReference type="ChEBI" id="CHEBI:29950"/>
        <dbReference type="ChEBI" id="CHEBI:50058"/>
        <dbReference type="ChEBI" id="CHEBI:57930"/>
        <dbReference type="ChEBI" id="CHEBI:73316"/>
        <dbReference type="EC" id="1.17.4.1"/>
    </reaction>
</comment>
<feature type="non-terminal residue" evidence="16">
    <location>
        <position position="577"/>
    </location>
</feature>
<dbReference type="GO" id="GO:0004748">
    <property type="term" value="F:ribonucleoside-diphosphate reductase activity, thioredoxin disulfide as acceptor"/>
    <property type="evidence" value="ECO:0007669"/>
    <property type="project" value="UniProtKB-EC"/>
</dbReference>
<dbReference type="InterPro" id="IPR050862">
    <property type="entry name" value="RdRp_reductase_class-2"/>
</dbReference>
<dbReference type="EC" id="1.17.4.1" evidence="3"/>
<evidence type="ECO:0000256" key="9">
    <source>
        <dbReference type="ARBA" id="ARBA00023285"/>
    </source>
</evidence>
<dbReference type="PANTHER" id="PTHR43371">
    <property type="entry name" value="VITAMIN B12-DEPENDENT RIBONUCLEOTIDE REDUCTASE"/>
    <property type="match status" value="1"/>
</dbReference>
<dbReference type="PRINTS" id="PR01183">
    <property type="entry name" value="RIBORDTASEM1"/>
</dbReference>
<dbReference type="InterPro" id="IPR024434">
    <property type="entry name" value="TSCPD_dom"/>
</dbReference>
<evidence type="ECO:0000256" key="11">
    <source>
        <dbReference type="ARBA" id="ARBA00033050"/>
    </source>
</evidence>
<feature type="non-terminal residue" evidence="16">
    <location>
        <position position="1"/>
    </location>
</feature>
<dbReference type="GO" id="GO:0071897">
    <property type="term" value="P:DNA biosynthetic process"/>
    <property type="evidence" value="ECO:0007669"/>
    <property type="project" value="UniProtKB-KW"/>
</dbReference>
<feature type="region of interest" description="Disordered" evidence="13">
    <location>
        <begin position="376"/>
        <end position="409"/>
    </location>
</feature>
<dbReference type="Pfam" id="PF02867">
    <property type="entry name" value="Ribonuc_red_lgC"/>
    <property type="match status" value="1"/>
</dbReference>
<dbReference type="Gene3D" id="3.20.70.20">
    <property type="match status" value="1"/>
</dbReference>
<keyword evidence="7" id="KW-0547">Nucleotide-binding</keyword>
<evidence type="ECO:0000256" key="7">
    <source>
        <dbReference type="ARBA" id="ARBA00022741"/>
    </source>
</evidence>
<sequence length="577" mass="64013">LTVLFNVALGVSVITARGKPLVLVSGLSACFILIAVSKRWSIPTIIRSTYEYSEPGVIFIDRINDTNNLQYLETITTTNPCGEEPLPPYGACCLGHINLARLVKRPFSDDPAIDTALLRRAVKMGVRFLDHVLDNTPYPLVEQKLESEQKRRIGLGYTGLANMLAQMKVSYGSTEALHLTDMIGQIIANEAYQTSAQLACEKGVFPSYDKDKINVSFMKRLDLETQKKIGDFGLRNGVILTIAPTGTTSIYYGNVSSGLEPVFSHSYQRKVIQPDGSHRKYTVEDYGWALYQNIYGSSSKVPEYMQTIEDLSVADHLGMQAAAQRWVDSSVSKTINCTSDITFEDFESVYQQAYEAECKGCTTYRPTELRGSVLSVEVPGDRSTSEEPPPEKVGTPDIVREPLDNGLPSRPEVLTGTTYKVNWPSMSSALYVTINDAPSVPGEPNKPPRPFEIFISSRTSKHTEWMTALTLTISAIMRREGDISFIPEELKRIASPHDTAWVGGRYYGSLVARIGDIIDKHIKEYPIRNYSPQITGVPQIEPVDEWKTLVGEVCPQCDAPSVIHTEGCKKCTQCSYS</sequence>
<evidence type="ECO:0000256" key="10">
    <source>
        <dbReference type="ARBA" id="ARBA00025437"/>
    </source>
</evidence>
<comment type="function">
    <text evidence="10">Catalyzes the reduction of ribonucleotides to deoxyribonucleotides. May function to provide a pool of deoxyribonucleotide precursors for DNA repair during oxygen limitation and/or for immediate growth after restoration of oxygen.</text>
</comment>
<feature type="domain" description="Ribonucleotide reductase large subunit C-terminal" evidence="14">
    <location>
        <begin position="43"/>
        <end position="364"/>
    </location>
</feature>